<reference evidence="1" key="2">
    <citation type="submission" date="2021-04" db="EMBL/GenBank/DDBJ databases">
        <authorList>
            <person name="Gilroy R."/>
        </authorList>
    </citation>
    <scope>NUCLEOTIDE SEQUENCE</scope>
    <source>
        <strain evidence="1">ChiGjej1B1-14440</strain>
    </source>
</reference>
<reference evidence="1" key="1">
    <citation type="journal article" date="2021" name="PeerJ">
        <title>Extensive microbial diversity within the chicken gut microbiome revealed by metagenomics and culture.</title>
        <authorList>
            <person name="Gilroy R."/>
            <person name="Ravi A."/>
            <person name="Getino M."/>
            <person name="Pursley I."/>
            <person name="Horton D.L."/>
            <person name="Alikhan N.F."/>
            <person name="Baker D."/>
            <person name="Gharbi K."/>
            <person name="Hall N."/>
            <person name="Watson M."/>
            <person name="Adriaenssens E.M."/>
            <person name="Foster-Nyarko E."/>
            <person name="Jarju S."/>
            <person name="Secka A."/>
            <person name="Antonio M."/>
            <person name="Oren A."/>
            <person name="Chaudhuri R.R."/>
            <person name="La Ragione R."/>
            <person name="Hildebrand F."/>
            <person name="Pallen M.J."/>
        </authorList>
    </citation>
    <scope>NUCLEOTIDE SEQUENCE</scope>
    <source>
        <strain evidence="1">ChiGjej1B1-14440</strain>
    </source>
</reference>
<sequence length="129" mass="15692">MNNENRWIGNLEKSPDNDGLYYVYTMNCMDNSNDILKLQFKNGQWQEFGDDYDRIIAWKKIPKKKITDKLEWLKKHHNELKIAFNYDVEFDYNNFEIAETLIECLCEYPLFLYDGYIRLIDNIYVIRII</sequence>
<evidence type="ECO:0000313" key="1">
    <source>
        <dbReference type="EMBL" id="HIX82615.1"/>
    </source>
</evidence>
<organism evidence="1 2">
    <name type="scientific">Candidatus Erysipelatoclostridium merdavium</name>
    <dbReference type="NCBI Taxonomy" id="2838566"/>
    <lineage>
        <taxon>Bacteria</taxon>
        <taxon>Bacillati</taxon>
        <taxon>Bacillota</taxon>
        <taxon>Erysipelotrichia</taxon>
        <taxon>Erysipelotrichales</taxon>
        <taxon>Erysipelotrichales incertae sedis</taxon>
    </lineage>
</organism>
<comment type="caution">
    <text evidence="1">The sequence shown here is derived from an EMBL/GenBank/DDBJ whole genome shotgun (WGS) entry which is preliminary data.</text>
</comment>
<gene>
    <name evidence="1" type="ORF">H9980_11705</name>
</gene>
<accession>A0A9D2BMW9</accession>
<evidence type="ECO:0000313" key="2">
    <source>
        <dbReference type="Proteomes" id="UP000886724"/>
    </source>
</evidence>
<protein>
    <submittedName>
        <fullName evidence="1">Uncharacterized protein</fullName>
    </submittedName>
</protein>
<proteinExistence type="predicted"/>
<dbReference type="AlphaFoldDB" id="A0A9D2BMW9"/>
<name>A0A9D2BMW9_9FIRM</name>
<dbReference type="EMBL" id="DXET01000259">
    <property type="protein sequence ID" value="HIX82615.1"/>
    <property type="molecule type" value="Genomic_DNA"/>
</dbReference>
<dbReference type="Proteomes" id="UP000886724">
    <property type="component" value="Unassembled WGS sequence"/>
</dbReference>